<protein>
    <submittedName>
        <fullName evidence="2">Uncharacterized protein</fullName>
    </submittedName>
</protein>
<dbReference type="EMBL" id="JAINUF010000017">
    <property type="protein sequence ID" value="KAJ8338810.1"/>
    <property type="molecule type" value="Genomic_DNA"/>
</dbReference>
<evidence type="ECO:0000313" key="3">
    <source>
        <dbReference type="Proteomes" id="UP001152622"/>
    </source>
</evidence>
<evidence type="ECO:0000256" key="1">
    <source>
        <dbReference type="SAM" id="MobiDB-lite"/>
    </source>
</evidence>
<organism evidence="2 3">
    <name type="scientific">Synaphobranchus kaupii</name>
    <name type="common">Kaup's arrowtooth eel</name>
    <dbReference type="NCBI Taxonomy" id="118154"/>
    <lineage>
        <taxon>Eukaryota</taxon>
        <taxon>Metazoa</taxon>
        <taxon>Chordata</taxon>
        <taxon>Craniata</taxon>
        <taxon>Vertebrata</taxon>
        <taxon>Euteleostomi</taxon>
        <taxon>Actinopterygii</taxon>
        <taxon>Neopterygii</taxon>
        <taxon>Teleostei</taxon>
        <taxon>Anguilliformes</taxon>
        <taxon>Synaphobranchidae</taxon>
        <taxon>Synaphobranchus</taxon>
    </lineage>
</organism>
<feature type="compositionally biased region" description="Basic and acidic residues" evidence="1">
    <location>
        <begin position="34"/>
        <end position="58"/>
    </location>
</feature>
<keyword evidence="3" id="KW-1185">Reference proteome</keyword>
<dbReference type="Proteomes" id="UP001152622">
    <property type="component" value="Chromosome 17"/>
</dbReference>
<gene>
    <name evidence="2" type="ORF">SKAU_G00355960</name>
</gene>
<dbReference type="AlphaFoldDB" id="A0A9Q1EHD5"/>
<proteinExistence type="predicted"/>
<evidence type="ECO:0000313" key="2">
    <source>
        <dbReference type="EMBL" id="KAJ8338810.1"/>
    </source>
</evidence>
<comment type="caution">
    <text evidence="2">The sequence shown here is derived from an EMBL/GenBank/DDBJ whole genome shotgun (WGS) entry which is preliminary data.</text>
</comment>
<accession>A0A9Q1EHD5</accession>
<sequence>MRTAAWEWGGGGVLPKVHGGVEVCDVAVSGDAGSVRERPGERQRTTRENSDEEMETSRRSIEPVLDQVFCLTGVLGLHSWEVKCWAVREGSLVLSPDCVRRTACMMDEVGSRVADAGNGTAPVFIDSPRLIDRGGCGLHGDVLSGLSWTEGLPGSCGMGVTCGGPFVTGPQIQFDRCSFSRSLTDFRAGSPEKPLA</sequence>
<feature type="region of interest" description="Disordered" evidence="1">
    <location>
        <begin position="32"/>
        <end position="58"/>
    </location>
</feature>
<name>A0A9Q1EHD5_SYNKA</name>
<reference evidence="2" key="1">
    <citation type="journal article" date="2023" name="Science">
        <title>Genome structures resolve the early diversification of teleost fishes.</title>
        <authorList>
            <person name="Parey E."/>
            <person name="Louis A."/>
            <person name="Montfort J."/>
            <person name="Bouchez O."/>
            <person name="Roques C."/>
            <person name="Iampietro C."/>
            <person name="Lluch J."/>
            <person name="Castinel A."/>
            <person name="Donnadieu C."/>
            <person name="Desvignes T."/>
            <person name="Floi Bucao C."/>
            <person name="Jouanno E."/>
            <person name="Wen M."/>
            <person name="Mejri S."/>
            <person name="Dirks R."/>
            <person name="Jansen H."/>
            <person name="Henkel C."/>
            <person name="Chen W.J."/>
            <person name="Zahm M."/>
            <person name="Cabau C."/>
            <person name="Klopp C."/>
            <person name="Thompson A.W."/>
            <person name="Robinson-Rechavi M."/>
            <person name="Braasch I."/>
            <person name="Lecointre G."/>
            <person name="Bobe J."/>
            <person name="Postlethwait J.H."/>
            <person name="Berthelot C."/>
            <person name="Roest Crollius H."/>
            <person name="Guiguen Y."/>
        </authorList>
    </citation>
    <scope>NUCLEOTIDE SEQUENCE</scope>
    <source>
        <strain evidence="2">WJC10195</strain>
    </source>
</reference>